<gene>
    <name evidence="2" type="ORF">BDV35DRAFT_80844</name>
</gene>
<evidence type="ECO:0000313" key="2">
    <source>
        <dbReference type="EMBL" id="KAB8250443.1"/>
    </source>
</evidence>
<accession>A0A5N6HD04</accession>
<dbReference type="Proteomes" id="UP000325434">
    <property type="component" value="Unassembled WGS sequence"/>
</dbReference>
<reference evidence="2" key="1">
    <citation type="submission" date="2019-04" db="EMBL/GenBank/DDBJ databases">
        <title>Friends and foes A comparative genomics study of 23 Aspergillus species from section Flavi.</title>
        <authorList>
            <consortium name="DOE Joint Genome Institute"/>
            <person name="Kjaerbolling I."/>
            <person name="Vesth T."/>
            <person name="Frisvad J.C."/>
            <person name="Nybo J.L."/>
            <person name="Theobald S."/>
            <person name="Kildgaard S."/>
            <person name="Isbrandt T."/>
            <person name="Kuo A."/>
            <person name="Sato A."/>
            <person name="Lyhne E.K."/>
            <person name="Kogle M.E."/>
            <person name="Wiebenga A."/>
            <person name="Kun R.S."/>
            <person name="Lubbers R.J."/>
            <person name="Makela M.R."/>
            <person name="Barry K."/>
            <person name="Chovatia M."/>
            <person name="Clum A."/>
            <person name="Daum C."/>
            <person name="Haridas S."/>
            <person name="He G."/>
            <person name="LaButti K."/>
            <person name="Lipzen A."/>
            <person name="Mondo S."/>
            <person name="Riley R."/>
            <person name="Salamov A."/>
            <person name="Simmons B.A."/>
            <person name="Magnuson J.K."/>
            <person name="Henrissat B."/>
            <person name="Mortensen U.H."/>
            <person name="Larsen T.O."/>
            <person name="Devries R.P."/>
            <person name="Grigoriev I.V."/>
            <person name="Machida M."/>
            <person name="Baker S.E."/>
            <person name="Andersen M.R."/>
        </authorList>
    </citation>
    <scope>NUCLEOTIDE SEQUENCE [LARGE SCALE GENOMIC DNA]</scope>
    <source>
        <strain evidence="2">CBS 121.62</strain>
    </source>
</reference>
<evidence type="ECO:0000256" key="1">
    <source>
        <dbReference type="SAM" id="MobiDB-lite"/>
    </source>
</evidence>
<protein>
    <submittedName>
        <fullName evidence="2">Uncharacterized protein</fullName>
    </submittedName>
</protein>
<feature type="region of interest" description="Disordered" evidence="1">
    <location>
        <begin position="152"/>
        <end position="171"/>
    </location>
</feature>
<proteinExistence type="predicted"/>
<feature type="compositionally biased region" description="Basic residues" evidence="1">
    <location>
        <begin position="152"/>
        <end position="167"/>
    </location>
</feature>
<sequence length="190" mass="22013">MVESYVLRIRDFVICSQQTSTEYRSLRIDPRFNTGIILFSLPEGLFEPWNRPSWKSIDPLRNHERENFCSHATVMSDRHDVSLDVSAISLPCVMGDPRRGRLKSNFWCLQRTNTQSILLSCSFLAYSEHTHSFFSLCGAQVMLVRHFNHLSKKRGKKKKEKKRKKEKTRASRLQGCILNAQSLQHAAFPA</sequence>
<dbReference type="EMBL" id="ML734565">
    <property type="protein sequence ID" value="KAB8250443.1"/>
    <property type="molecule type" value="Genomic_DNA"/>
</dbReference>
<name>A0A5N6HD04_ASPFL</name>
<organism evidence="2">
    <name type="scientific">Aspergillus flavus</name>
    <dbReference type="NCBI Taxonomy" id="5059"/>
    <lineage>
        <taxon>Eukaryota</taxon>
        <taxon>Fungi</taxon>
        <taxon>Dikarya</taxon>
        <taxon>Ascomycota</taxon>
        <taxon>Pezizomycotina</taxon>
        <taxon>Eurotiomycetes</taxon>
        <taxon>Eurotiomycetidae</taxon>
        <taxon>Eurotiales</taxon>
        <taxon>Aspergillaceae</taxon>
        <taxon>Aspergillus</taxon>
        <taxon>Aspergillus subgen. Circumdati</taxon>
    </lineage>
</organism>
<dbReference type="AlphaFoldDB" id="A0A5N6HD04"/>